<accession>A0A6I5KXU6</accession>
<dbReference type="RefSeq" id="WP_163633942.1">
    <property type="nucleotide sequence ID" value="NZ_JAAAMI010000002.1"/>
</dbReference>
<comment type="caution">
    <text evidence="1">The sequence shown here is derived from an EMBL/GenBank/DDBJ whole genome shotgun (WGS) entry which is preliminary data.</text>
</comment>
<reference evidence="1 2" key="1">
    <citation type="submission" date="2020-01" db="EMBL/GenBank/DDBJ databases">
        <title>Muricauda sediminis sp.nov. 40Bstr401.</title>
        <authorList>
            <person name="Xue Z."/>
            <person name="Zhu S."/>
            <person name="Ren N."/>
            <person name="Chen T."/>
            <person name="Chen X."/>
            <person name="Chen J."/>
            <person name="Yang J."/>
        </authorList>
    </citation>
    <scope>NUCLEOTIDE SEQUENCE [LARGE SCALE GENOMIC DNA]</scope>
    <source>
        <strain evidence="1 2">40Bstr401</strain>
    </source>
</reference>
<dbReference type="AlphaFoldDB" id="A0A6I5KXU6"/>
<dbReference type="EMBL" id="JAAAMI010000002">
    <property type="protein sequence ID" value="NDV42818.1"/>
    <property type="molecule type" value="Genomic_DNA"/>
</dbReference>
<organism evidence="1 2">
    <name type="scientific">Flagellimonas sediminis</name>
    <dbReference type="NCBI Taxonomy" id="2696468"/>
    <lineage>
        <taxon>Bacteria</taxon>
        <taxon>Pseudomonadati</taxon>
        <taxon>Bacteroidota</taxon>
        <taxon>Flavobacteriia</taxon>
        <taxon>Flavobacteriales</taxon>
        <taxon>Flavobacteriaceae</taxon>
        <taxon>Flagellimonas</taxon>
    </lineage>
</organism>
<keyword evidence="2" id="KW-1185">Reference proteome</keyword>
<proteinExistence type="predicted"/>
<name>A0A6I5KXU6_9FLAO</name>
<evidence type="ECO:0000313" key="2">
    <source>
        <dbReference type="Proteomes" id="UP000468707"/>
    </source>
</evidence>
<dbReference type="Proteomes" id="UP000468707">
    <property type="component" value="Unassembled WGS sequence"/>
</dbReference>
<gene>
    <name evidence="1" type="ORF">GTK07_05720</name>
</gene>
<evidence type="ECO:0000313" key="1">
    <source>
        <dbReference type="EMBL" id="NDV42818.1"/>
    </source>
</evidence>
<protein>
    <submittedName>
        <fullName evidence="1">Uncharacterized protein</fullName>
    </submittedName>
</protein>
<sequence>MAFKLHKRAISWLSLILILGILTPSAVKLSHAISGHSKEQKCLSHGTNHIHSANFHCDFHDFTLANKVFFTSSFVYLPVEVPEIGHFEIGYHFIFKPFKTEFHALRGPPEVLMSTAI</sequence>